<dbReference type="AlphaFoldDB" id="A0A4S4DBC7"/>
<dbReference type="GO" id="GO:0012505">
    <property type="term" value="C:endomembrane system"/>
    <property type="evidence" value="ECO:0007669"/>
    <property type="project" value="UniProtKB-SubCell"/>
</dbReference>
<dbReference type="PANTHER" id="PTHR24093:SF369">
    <property type="entry name" value="CALCIUM-TRANSPORTING ATPASE"/>
    <property type="match status" value="1"/>
</dbReference>
<dbReference type="EMBL" id="SDRB02011834">
    <property type="protein sequence ID" value="THF99872.1"/>
    <property type="molecule type" value="Genomic_DNA"/>
</dbReference>
<evidence type="ECO:0000256" key="2">
    <source>
        <dbReference type="ARBA" id="ARBA00022842"/>
    </source>
</evidence>
<keyword evidence="2" id="KW-0460">Magnesium</keyword>
<dbReference type="Pfam" id="PF00690">
    <property type="entry name" value="Cation_ATPase_N"/>
    <property type="match status" value="1"/>
</dbReference>
<organism evidence="5 6">
    <name type="scientific">Camellia sinensis var. sinensis</name>
    <name type="common">China tea</name>
    <dbReference type="NCBI Taxonomy" id="542762"/>
    <lineage>
        <taxon>Eukaryota</taxon>
        <taxon>Viridiplantae</taxon>
        <taxon>Streptophyta</taxon>
        <taxon>Embryophyta</taxon>
        <taxon>Tracheophyta</taxon>
        <taxon>Spermatophyta</taxon>
        <taxon>Magnoliopsida</taxon>
        <taxon>eudicotyledons</taxon>
        <taxon>Gunneridae</taxon>
        <taxon>Pentapetalae</taxon>
        <taxon>asterids</taxon>
        <taxon>Ericales</taxon>
        <taxon>Theaceae</taxon>
        <taxon>Camellia</taxon>
    </lineage>
</organism>
<feature type="domain" description="Cation-transporting P-type ATPase N-terminal" evidence="4">
    <location>
        <begin position="51"/>
        <end position="96"/>
    </location>
</feature>
<dbReference type="PANTHER" id="PTHR24093">
    <property type="entry name" value="CATION TRANSPORTING ATPASE"/>
    <property type="match status" value="1"/>
</dbReference>
<dbReference type="STRING" id="542762.A0A4S4DBC7"/>
<evidence type="ECO:0000256" key="3">
    <source>
        <dbReference type="SAM" id="Phobius"/>
    </source>
</evidence>
<keyword evidence="3" id="KW-0472">Membrane</keyword>
<dbReference type="GO" id="GO:0005886">
    <property type="term" value="C:plasma membrane"/>
    <property type="evidence" value="ECO:0007669"/>
    <property type="project" value="TreeGrafter"/>
</dbReference>
<dbReference type="GO" id="GO:0005388">
    <property type="term" value="F:P-type calcium transporter activity"/>
    <property type="evidence" value="ECO:0007669"/>
    <property type="project" value="TreeGrafter"/>
</dbReference>
<keyword evidence="3" id="KW-1133">Transmembrane helix</keyword>
<evidence type="ECO:0000313" key="6">
    <source>
        <dbReference type="Proteomes" id="UP000306102"/>
    </source>
</evidence>
<feature type="transmembrane region" description="Helical" evidence="3">
    <location>
        <begin position="182"/>
        <end position="203"/>
    </location>
</feature>
<dbReference type="SUPFAM" id="SSF81665">
    <property type="entry name" value="Calcium ATPase, transmembrane domain M"/>
    <property type="match status" value="2"/>
</dbReference>
<protein>
    <recommendedName>
        <fullName evidence="4">Cation-transporting P-type ATPase N-terminal domain-containing protein</fullName>
    </recommendedName>
</protein>
<comment type="subcellular location">
    <subcellularLocation>
        <location evidence="1">Endomembrane system</location>
        <topology evidence="1">Multi-pass membrane protein</topology>
    </subcellularLocation>
</comment>
<evidence type="ECO:0000256" key="1">
    <source>
        <dbReference type="ARBA" id="ARBA00004127"/>
    </source>
</evidence>
<dbReference type="InterPro" id="IPR004014">
    <property type="entry name" value="ATPase_P-typ_cation-transptr_N"/>
</dbReference>
<feature type="transmembrane region" description="Helical" evidence="3">
    <location>
        <begin position="153"/>
        <end position="170"/>
    </location>
</feature>
<reference evidence="5 6" key="1">
    <citation type="journal article" date="2018" name="Proc. Natl. Acad. Sci. U.S.A.">
        <title>Draft genome sequence of Camellia sinensis var. sinensis provides insights into the evolution of the tea genome and tea quality.</title>
        <authorList>
            <person name="Wei C."/>
            <person name="Yang H."/>
            <person name="Wang S."/>
            <person name="Zhao J."/>
            <person name="Liu C."/>
            <person name="Gao L."/>
            <person name="Xia E."/>
            <person name="Lu Y."/>
            <person name="Tai Y."/>
            <person name="She G."/>
            <person name="Sun J."/>
            <person name="Cao H."/>
            <person name="Tong W."/>
            <person name="Gao Q."/>
            <person name="Li Y."/>
            <person name="Deng W."/>
            <person name="Jiang X."/>
            <person name="Wang W."/>
            <person name="Chen Q."/>
            <person name="Zhang S."/>
            <person name="Li H."/>
            <person name="Wu J."/>
            <person name="Wang P."/>
            <person name="Li P."/>
            <person name="Shi C."/>
            <person name="Zheng F."/>
            <person name="Jian J."/>
            <person name="Huang B."/>
            <person name="Shan D."/>
            <person name="Shi M."/>
            <person name="Fang C."/>
            <person name="Yue Y."/>
            <person name="Li F."/>
            <person name="Li D."/>
            <person name="Wei S."/>
            <person name="Han B."/>
            <person name="Jiang C."/>
            <person name="Yin Y."/>
            <person name="Xia T."/>
            <person name="Zhang Z."/>
            <person name="Bennetzen J.L."/>
            <person name="Zhao S."/>
            <person name="Wan X."/>
        </authorList>
    </citation>
    <scope>NUCLEOTIDE SEQUENCE [LARGE SCALE GENOMIC DNA]</scope>
    <source>
        <strain evidence="6">cv. Shuchazao</strain>
        <tissue evidence="5">Leaf</tissue>
    </source>
</reference>
<proteinExistence type="predicted"/>
<evidence type="ECO:0000313" key="5">
    <source>
        <dbReference type="EMBL" id="THF99872.1"/>
    </source>
</evidence>
<sequence length="221" mass="25237">MWHITFPFSFYVPKQFTFQYYVVYKMLWKYFDRKQLESFWFSVRTLVANLLNVKGLADMLKTNVEKGIHGDDDDLLKRKNAFGSNTYPRKKGRSFLVYDAKFSTYGHFFILADFSGKDMFCFLFLVVEMEKVLPYIISVPVLQNFLWDACRDTTLIILIVAAAASLGLGIKSEGIKEGWYDGGSIALAVLIVIVVTVTVQGLTADTVASFHLLVLSFFFGF</sequence>
<keyword evidence="6" id="KW-1185">Reference proteome</keyword>
<keyword evidence="3" id="KW-0812">Transmembrane</keyword>
<gene>
    <name evidence="5" type="ORF">TEA_021102</name>
</gene>
<name>A0A4S4DBC7_CAMSN</name>
<evidence type="ECO:0000259" key="4">
    <source>
        <dbReference type="Pfam" id="PF00690"/>
    </source>
</evidence>
<accession>A0A4S4DBC7</accession>
<dbReference type="InterPro" id="IPR023298">
    <property type="entry name" value="ATPase_P-typ_TM_dom_sf"/>
</dbReference>
<comment type="caution">
    <text evidence="5">The sequence shown here is derived from an EMBL/GenBank/DDBJ whole genome shotgun (WGS) entry which is preliminary data.</text>
</comment>
<dbReference type="Proteomes" id="UP000306102">
    <property type="component" value="Unassembled WGS sequence"/>
</dbReference>